<dbReference type="Pfam" id="PF00685">
    <property type="entry name" value="Sulfotransfer_1"/>
    <property type="match status" value="1"/>
</dbReference>
<dbReference type="Gene3D" id="3.40.50.300">
    <property type="entry name" value="P-loop containing nucleotide triphosphate hydrolases"/>
    <property type="match status" value="1"/>
</dbReference>
<dbReference type="PANTHER" id="PTHR15723:SF0">
    <property type="entry name" value="CARBOHYDRATE SULFOTRANSFERASE 15"/>
    <property type="match status" value="1"/>
</dbReference>
<accession>A0AAN8JVZ2</accession>
<reference evidence="2 3" key="1">
    <citation type="submission" date="2024-01" db="EMBL/GenBank/DDBJ databases">
        <title>The genome of the rayed Mediterranean limpet Patella caerulea (Linnaeus, 1758).</title>
        <authorList>
            <person name="Anh-Thu Weber A."/>
            <person name="Halstead-Nussloch G."/>
        </authorList>
    </citation>
    <scope>NUCLEOTIDE SEQUENCE [LARGE SCALE GENOMIC DNA]</scope>
    <source>
        <strain evidence="2">AATW-2023a</strain>
        <tissue evidence="2">Whole specimen</tissue>
    </source>
</reference>
<dbReference type="SUPFAM" id="SSF52540">
    <property type="entry name" value="P-loop containing nucleoside triphosphate hydrolases"/>
    <property type="match status" value="1"/>
</dbReference>
<name>A0AAN8JVZ2_PATCE</name>
<sequence>MYSSHIGVQQQPFIQLKQKTVLKQKNDAVEDDMLKHLGESEALKKMGVHVLENKRNIDYSRYSDILSMQRPKYLPNYKNPCWEWTVDNGKRVRCLPYFHLLGVDKCGTTDLWKRMVQHPQILPNMGHYSKSIKWWSRKRFGFDIWSKGRTPWTFEKYLNQFNARKIESFAVARKNEDDYHPLITGDGSPCIFWDFTGWDLMPQNKNKSADKALLTPDALHHLLPESYFLIIFRNPTERLYSDYIYYDRNADKKTAENFHRGVVTSIKLFEECKKIKTLKGCLYDKELHMSMTVRILVSMYVVYLKEWLKVFEKDRFLIIKNEEYSKDIKTHIQRVFQYLGLDTLSDEEMEKIAKKSRKNVNFMKKKAIGPMWQETRQILDDLYRSYNEELAELLEDNEYLWKDDPK</sequence>
<evidence type="ECO:0000259" key="1">
    <source>
        <dbReference type="Pfam" id="PF00685"/>
    </source>
</evidence>
<proteinExistence type="predicted"/>
<dbReference type="AlphaFoldDB" id="A0AAN8JVZ2"/>
<dbReference type="GO" id="GO:0050659">
    <property type="term" value="F:N-acetylgalactosamine 4-sulfate 6-O-sulfotransferase activity"/>
    <property type="evidence" value="ECO:0007669"/>
    <property type="project" value="TreeGrafter"/>
</dbReference>
<evidence type="ECO:0000313" key="2">
    <source>
        <dbReference type="EMBL" id="KAK6183682.1"/>
    </source>
</evidence>
<gene>
    <name evidence="2" type="ORF">SNE40_011112</name>
</gene>
<keyword evidence="3" id="KW-1185">Reference proteome</keyword>
<dbReference type="PANTHER" id="PTHR15723">
    <property type="entry name" value="CARBOHYDRATE SULFOTRANSFERASE 15"/>
    <property type="match status" value="1"/>
</dbReference>
<organism evidence="2 3">
    <name type="scientific">Patella caerulea</name>
    <name type="common">Rayed Mediterranean limpet</name>
    <dbReference type="NCBI Taxonomy" id="87958"/>
    <lineage>
        <taxon>Eukaryota</taxon>
        <taxon>Metazoa</taxon>
        <taxon>Spiralia</taxon>
        <taxon>Lophotrochozoa</taxon>
        <taxon>Mollusca</taxon>
        <taxon>Gastropoda</taxon>
        <taxon>Patellogastropoda</taxon>
        <taxon>Patelloidea</taxon>
        <taxon>Patellidae</taxon>
        <taxon>Patella</taxon>
    </lineage>
</organism>
<dbReference type="EMBL" id="JAZGQO010000007">
    <property type="protein sequence ID" value="KAK6183682.1"/>
    <property type="molecule type" value="Genomic_DNA"/>
</dbReference>
<dbReference type="InterPro" id="IPR052654">
    <property type="entry name" value="CS_Sulfotransferase"/>
</dbReference>
<comment type="caution">
    <text evidence="2">The sequence shown here is derived from an EMBL/GenBank/DDBJ whole genome shotgun (WGS) entry which is preliminary data.</text>
</comment>
<evidence type="ECO:0000313" key="3">
    <source>
        <dbReference type="Proteomes" id="UP001347796"/>
    </source>
</evidence>
<feature type="domain" description="Sulfotransferase" evidence="1">
    <location>
        <begin position="101"/>
        <end position="359"/>
    </location>
</feature>
<protein>
    <recommendedName>
        <fullName evidence="1">Sulfotransferase domain-containing protein</fullName>
    </recommendedName>
</protein>
<dbReference type="Proteomes" id="UP001347796">
    <property type="component" value="Unassembled WGS sequence"/>
</dbReference>
<dbReference type="InterPro" id="IPR000863">
    <property type="entry name" value="Sulfotransferase_dom"/>
</dbReference>
<dbReference type="InterPro" id="IPR027417">
    <property type="entry name" value="P-loop_NTPase"/>
</dbReference>
<dbReference type="GO" id="GO:0019319">
    <property type="term" value="P:hexose biosynthetic process"/>
    <property type="evidence" value="ECO:0007669"/>
    <property type="project" value="TreeGrafter"/>
</dbReference>